<dbReference type="NCBIfam" id="NF010659">
    <property type="entry name" value="PRK14058.1-1"/>
    <property type="match status" value="1"/>
</dbReference>
<sequence>MEKNTLLLIKIGGGADINWDYIADDLASMNEPYILVHGANSTMTQISQSLQKEERTIQSPSGFSSRYSDKETIDVFLQAYCGLANKRLVELLQRKGIKAVGLSGIDGGIWTGKKKAKIIGTPSDEQKVRVIRDNYVGNVTQINTELLTLLLSHDYVPVLTAPAISLGGEIINVDNDRAVATMVKELNIKEVVMLFGAPGLLRDHLDETSVIPHLTVNELEQSMEFAKGRMKKKVLGTQEAFKNGLETMYWGDGRIKNPISSTRAGIGTQITQS</sequence>
<keyword evidence="4 8" id="KW-0418">Kinase</keyword>
<dbReference type="Pfam" id="PF00696">
    <property type="entry name" value="AA_kinase"/>
    <property type="match status" value="1"/>
</dbReference>
<accession>A0A955L765</accession>
<evidence type="ECO:0000256" key="2">
    <source>
        <dbReference type="ARBA" id="ARBA00022679"/>
    </source>
</evidence>
<evidence type="ECO:0000256" key="3">
    <source>
        <dbReference type="ARBA" id="ARBA00022741"/>
    </source>
</evidence>
<dbReference type="Proteomes" id="UP000754563">
    <property type="component" value="Unassembled WGS sequence"/>
</dbReference>
<reference evidence="8" key="1">
    <citation type="submission" date="2020-04" db="EMBL/GenBank/DDBJ databases">
        <authorList>
            <person name="Zhang T."/>
        </authorList>
    </citation>
    <scope>NUCLEOTIDE SEQUENCE</scope>
    <source>
        <strain evidence="8">HKST-UBA11</strain>
    </source>
</reference>
<gene>
    <name evidence="8" type="ORF">KC717_00995</name>
</gene>
<dbReference type="InterPro" id="IPR001048">
    <property type="entry name" value="Asp/Glu/Uridylate_kinase"/>
</dbReference>
<proteinExistence type="predicted"/>
<reference evidence="8" key="2">
    <citation type="journal article" date="2021" name="Microbiome">
        <title>Successional dynamics and alternative stable states in a saline activated sludge microbial community over 9 years.</title>
        <authorList>
            <person name="Wang Y."/>
            <person name="Ye J."/>
            <person name="Ju F."/>
            <person name="Liu L."/>
            <person name="Boyd J.A."/>
            <person name="Deng Y."/>
            <person name="Parks D.H."/>
            <person name="Jiang X."/>
            <person name="Yin X."/>
            <person name="Woodcroft B.J."/>
            <person name="Tyson G.W."/>
            <person name="Hugenholtz P."/>
            <person name="Polz M.F."/>
            <person name="Zhang T."/>
        </authorList>
    </citation>
    <scope>NUCLEOTIDE SEQUENCE</scope>
    <source>
        <strain evidence="8">HKST-UBA11</strain>
    </source>
</reference>
<comment type="pathway">
    <text evidence="6">Amino-acid biosynthesis.</text>
</comment>
<keyword evidence="2" id="KW-0808">Transferase</keyword>
<protein>
    <submittedName>
        <fullName evidence="8">[LysW]-aminoadipate kinase</fullName>
    </submittedName>
</protein>
<name>A0A955L765_9BACT</name>
<dbReference type="PIRSF" id="PIRSF000728">
    <property type="entry name" value="NAGK"/>
    <property type="match status" value="1"/>
</dbReference>
<comment type="caution">
    <text evidence="8">The sequence shown here is derived from an EMBL/GenBank/DDBJ whole genome shotgun (WGS) entry which is preliminary data.</text>
</comment>
<keyword evidence="1" id="KW-0028">Amino-acid biosynthesis</keyword>
<dbReference type="PANTHER" id="PTHR23342">
    <property type="entry name" value="N-ACETYLGLUTAMATE SYNTHASE"/>
    <property type="match status" value="1"/>
</dbReference>
<dbReference type="AlphaFoldDB" id="A0A955L765"/>
<evidence type="ECO:0000256" key="4">
    <source>
        <dbReference type="ARBA" id="ARBA00022777"/>
    </source>
</evidence>
<dbReference type="GO" id="GO:0005737">
    <property type="term" value="C:cytoplasm"/>
    <property type="evidence" value="ECO:0007669"/>
    <property type="project" value="InterPro"/>
</dbReference>
<dbReference type="GO" id="GO:0006526">
    <property type="term" value="P:L-arginine biosynthetic process"/>
    <property type="evidence" value="ECO:0007669"/>
    <property type="project" value="TreeGrafter"/>
</dbReference>
<evidence type="ECO:0000313" key="8">
    <source>
        <dbReference type="EMBL" id="MCA9385205.1"/>
    </source>
</evidence>
<evidence type="ECO:0000259" key="7">
    <source>
        <dbReference type="Pfam" id="PF00696"/>
    </source>
</evidence>
<keyword evidence="5" id="KW-0067">ATP-binding</keyword>
<dbReference type="GO" id="GO:0003991">
    <property type="term" value="F:acetylglutamate kinase activity"/>
    <property type="evidence" value="ECO:0007669"/>
    <property type="project" value="TreeGrafter"/>
</dbReference>
<dbReference type="InterPro" id="IPR004662">
    <property type="entry name" value="AcgluKinase_fam"/>
</dbReference>
<evidence type="ECO:0000256" key="1">
    <source>
        <dbReference type="ARBA" id="ARBA00022605"/>
    </source>
</evidence>
<organism evidence="8 9">
    <name type="scientific">Candidatus Dojkabacteria bacterium</name>
    <dbReference type="NCBI Taxonomy" id="2099670"/>
    <lineage>
        <taxon>Bacteria</taxon>
        <taxon>Candidatus Dojkabacteria</taxon>
    </lineage>
</organism>
<keyword evidence="3" id="KW-0547">Nucleotide-binding</keyword>
<evidence type="ECO:0000256" key="6">
    <source>
        <dbReference type="ARBA" id="ARBA00029440"/>
    </source>
</evidence>
<evidence type="ECO:0000256" key="5">
    <source>
        <dbReference type="ARBA" id="ARBA00022840"/>
    </source>
</evidence>
<dbReference type="InterPro" id="IPR036393">
    <property type="entry name" value="AceGlu_kinase-like_sf"/>
</dbReference>
<dbReference type="EMBL" id="JAGQLH010000007">
    <property type="protein sequence ID" value="MCA9385205.1"/>
    <property type="molecule type" value="Genomic_DNA"/>
</dbReference>
<dbReference type="PANTHER" id="PTHR23342:SF20">
    <property type="entry name" value="[LYSW]-AMINOADIPATE KINASE"/>
    <property type="match status" value="1"/>
</dbReference>
<dbReference type="Gene3D" id="3.40.1160.10">
    <property type="entry name" value="Acetylglutamate kinase-like"/>
    <property type="match status" value="1"/>
</dbReference>
<dbReference type="GO" id="GO:0005524">
    <property type="term" value="F:ATP binding"/>
    <property type="evidence" value="ECO:0007669"/>
    <property type="project" value="UniProtKB-KW"/>
</dbReference>
<dbReference type="SUPFAM" id="SSF53633">
    <property type="entry name" value="Carbamate kinase-like"/>
    <property type="match status" value="1"/>
</dbReference>
<feature type="domain" description="Aspartate/glutamate/uridylate kinase" evidence="7">
    <location>
        <begin position="7"/>
        <end position="244"/>
    </location>
</feature>
<evidence type="ECO:0000313" key="9">
    <source>
        <dbReference type="Proteomes" id="UP000754563"/>
    </source>
</evidence>